<feature type="transmembrane region" description="Helical" evidence="7">
    <location>
        <begin position="372"/>
        <end position="391"/>
    </location>
</feature>
<evidence type="ECO:0000256" key="2">
    <source>
        <dbReference type="ARBA" id="ARBA00022448"/>
    </source>
</evidence>
<accession>A0A7S7NP84</accession>
<dbReference type="PANTHER" id="PTHR43266:SF2">
    <property type="entry name" value="MAJOR FACILITATOR SUPERFAMILY (MFS) PROFILE DOMAIN-CONTAINING PROTEIN"/>
    <property type="match status" value="1"/>
</dbReference>
<protein>
    <submittedName>
        <fullName evidence="8">MFS transporter</fullName>
    </submittedName>
</protein>
<feature type="transmembrane region" description="Helical" evidence="7">
    <location>
        <begin position="341"/>
        <end position="360"/>
    </location>
</feature>
<sequence length="436" mass="47312">MSAGEARSYSLAAYGRILRENRNFRLLWFAQVVSEMGDWLYAVAIYSLLLELTGEAKSVGFAVVLQLLPQVFMAPTAGVLNDRLNRRTIMIFADCCRFFIVLAMVFVKSASMVWLVWILLFLETIMWALFEPGRSAIVPNIARDEGEVMVANALSSTTWAINFAIGSGLGGLLAYKFGRDVLFAVNALSFVVSALLLAAMKVKETHAAHLPAFCLKDMIDFTPVMEGIRYIRRDRRLTATLMVKAGMGLLGAHWVILPIYGERVFPMTSHGADLARGGTLSMSLLLGARGIGSLIGSFSSGYWARNSEKRMRSGILFAFLIAAASYCLLSAAPTLALACAAVALGHAGTSIAWVFSTTMLQGMTEDRYRGRVFSADFSGLFLVMSCMSFLASQAVDLGLSVRTVALISGCLGLVPAGIWLLMQKSWQEAPVPGGQS</sequence>
<evidence type="ECO:0000256" key="7">
    <source>
        <dbReference type="SAM" id="Phobius"/>
    </source>
</evidence>
<dbReference type="InterPro" id="IPR011701">
    <property type="entry name" value="MFS"/>
</dbReference>
<dbReference type="KEGG" id="pfer:IRI77_31635"/>
<reference evidence="8 9" key="1">
    <citation type="submission" date="2020-10" db="EMBL/GenBank/DDBJ databases">
        <title>Complete genome sequence of Paludibaculum fermentans P105T, a facultatively anaerobic acidobacterium capable of dissimilatory Fe(III) reduction.</title>
        <authorList>
            <person name="Dedysh S.N."/>
            <person name="Beletsky A.V."/>
            <person name="Kulichevskaya I.S."/>
            <person name="Mardanov A.V."/>
            <person name="Ravin N.V."/>
        </authorList>
    </citation>
    <scope>NUCLEOTIDE SEQUENCE [LARGE SCALE GENOMIC DNA]</scope>
    <source>
        <strain evidence="8 9">P105</strain>
    </source>
</reference>
<dbReference type="GO" id="GO:0005886">
    <property type="term" value="C:plasma membrane"/>
    <property type="evidence" value="ECO:0007669"/>
    <property type="project" value="UniProtKB-SubCell"/>
</dbReference>
<dbReference type="CDD" id="cd06173">
    <property type="entry name" value="MFS_MefA_like"/>
    <property type="match status" value="1"/>
</dbReference>
<proteinExistence type="predicted"/>
<evidence type="ECO:0000256" key="6">
    <source>
        <dbReference type="ARBA" id="ARBA00023136"/>
    </source>
</evidence>
<evidence type="ECO:0000256" key="3">
    <source>
        <dbReference type="ARBA" id="ARBA00022475"/>
    </source>
</evidence>
<evidence type="ECO:0000256" key="4">
    <source>
        <dbReference type="ARBA" id="ARBA00022692"/>
    </source>
</evidence>
<dbReference type="EMBL" id="CP063849">
    <property type="protein sequence ID" value="QOY87273.1"/>
    <property type="molecule type" value="Genomic_DNA"/>
</dbReference>
<keyword evidence="4 7" id="KW-0812">Transmembrane</keyword>
<feature type="transmembrane region" description="Helical" evidence="7">
    <location>
        <begin position="315"/>
        <end position="335"/>
    </location>
</feature>
<feature type="transmembrane region" description="Helical" evidence="7">
    <location>
        <begin position="280"/>
        <end position="303"/>
    </location>
</feature>
<dbReference type="Pfam" id="PF07690">
    <property type="entry name" value="MFS_1"/>
    <property type="match status" value="1"/>
</dbReference>
<dbReference type="PRINTS" id="PR01988">
    <property type="entry name" value="EXPORTERBACE"/>
</dbReference>
<dbReference type="InterPro" id="IPR022324">
    <property type="entry name" value="Bacilysin_exporter_BacE_put"/>
</dbReference>
<dbReference type="GO" id="GO:0022857">
    <property type="term" value="F:transmembrane transporter activity"/>
    <property type="evidence" value="ECO:0007669"/>
    <property type="project" value="InterPro"/>
</dbReference>
<keyword evidence="2" id="KW-0813">Transport</keyword>
<dbReference type="AlphaFoldDB" id="A0A7S7NP84"/>
<dbReference type="RefSeq" id="WP_194448942.1">
    <property type="nucleotide sequence ID" value="NZ_CP063849.1"/>
</dbReference>
<name>A0A7S7NP84_PALFE</name>
<evidence type="ECO:0000313" key="8">
    <source>
        <dbReference type="EMBL" id="QOY87273.1"/>
    </source>
</evidence>
<keyword evidence="6 7" id="KW-0472">Membrane</keyword>
<dbReference type="InterPro" id="IPR036259">
    <property type="entry name" value="MFS_trans_sf"/>
</dbReference>
<feature type="transmembrane region" description="Helical" evidence="7">
    <location>
        <begin position="181"/>
        <end position="200"/>
    </location>
</feature>
<evidence type="ECO:0000256" key="5">
    <source>
        <dbReference type="ARBA" id="ARBA00022989"/>
    </source>
</evidence>
<feature type="transmembrane region" description="Helical" evidence="7">
    <location>
        <begin position="61"/>
        <end position="81"/>
    </location>
</feature>
<feature type="transmembrane region" description="Helical" evidence="7">
    <location>
        <begin position="241"/>
        <end position="260"/>
    </location>
</feature>
<feature type="transmembrane region" description="Helical" evidence="7">
    <location>
        <begin position="26"/>
        <end position="49"/>
    </location>
</feature>
<keyword evidence="9" id="KW-1185">Reference proteome</keyword>
<dbReference type="Gene3D" id="1.20.1250.20">
    <property type="entry name" value="MFS general substrate transporter like domains"/>
    <property type="match status" value="1"/>
</dbReference>
<keyword evidence="5 7" id="KW-1133">Transmembrane helix</keyword>
<evidence type="ECO:0000313" key="9">
    <source>
        <dbReference type="Proteomes" id="UP000593892"/>
    </source>
</evidence>
<comment type="subcellular location">
    <subcellularLocation>
        <location evidence="1">Cell membrane</location>
        <topology evidence="1">Multi-pass membrane protein</topology>
    </subcellularLocation>
</comment>
<dbReference type="PANTHER" id="PTHR43266">
    <property type="entry name" value="MACROLIDE-EFFLUX PROTEIN"/>
    <property type="match status" value="1"/>
</dbReference>
<gene>
    <name evidence="8" type="ORF">IRI77_31635</name>
</gene>
<feature type="transmembrane region" description="Helical" evidence="7">
    <location>
        <begin position="403"/>
        <end position="422"/>
    </location>
</feature>
<dbReference type="Proteomes" id="UP000593892">
    <property type="component" value="Chromosome"/>
</dbReference>
<evidence type="ECO:0000256" key="1">
    <source>
        <dbReference type="ARBA" id="ARBA00004651"/>
    </source>
</evidence>
<dbReference type="SUPFAM" id="SSF103473">
    <property type="entry name" value="MFS general substrate transporter"/>
    <property type="match status" value="1"/>
</dbReference>
<organism evidence="8 9">
    <name type="scientific">Paludibaculum fermentans</name>
    <dbReference type="NCBI Taxonomy" id="1473598"/>
    <lineage>
        <taxon>Bacteria</taxon>
        <taxon>Pseudomonadati</taxon>
        <taxon>Acidobacteriota</taxon>
        <taxon>Terriglobia</taxon>
        <taxon>Bryobacterales</taxon>
        <taxon>Bryobacteraceae</taxon>
        <taxon>Paludibaculum</taxon>
    </lineage>
</organism>
<keyword evidence="3" id="KW-1003">Cell membrane</keyword>